<gene>
    <name evidence="2" type="ORF">PR048_014044</name>
</gene>
<keyword evidence="3" id="KW-1185">Reference proteome</keyword>
<accession>A0ABQ9HUS7</accession>
<feature type="region of interest" description="Disordered" evidence="1">
    <location>
        <begin position="120"/>
        <end position="144"/>
    </location>
</feature>
<sequence length="489" mass="53729">MGPESCCPGSESQIDFSCSGKYGKFLGVLICKWECAVPTRYTDHCNMSCDSYIYAADRMNASSYCGSRRLSHNNGAAVAERLACSPPIMTNRAQSPAGSLPDYRMWESCRAMPMPFHSGAAPYSPQSPSPALKHSLPKSLHSLTPSYDRRMNKVTRHTTMLNSHRVEEYATCLQVDLKQGFQKGSLYREQPIVARDGTSCSKPQSESAVERAVLAALTAVPMSRLRLCRRGQGGRTVSLLASQQSTTGSPDFPKQESCRTMPLVGGSSRGPPVSPTPSFWRRSILTSITLIGCQDLAVKIYESNRNVLRSFGRELCQEVISPFNCYDLRKPRGHIIRISGPVMEKTASFRKVDKLVCVAVPLMCAYPFSDWLREDVETGIESDWLLRTALIGERHSDMMLASDAISVACAARVRGIRGCFASVSFTTLRFGCYPEIVICRTITRGAGPPLAAVRESNIHGGQRASEYLGPGHITRLSVSRRDWEGEGGV</sequence>
<name>A0ABQ9HUS7_9NEOP</name>
<evidence type="ECO:0000313" key="3">
    <source>
        <dbReference type="Proteomes" id="UP001159363"/>
    </source>
</evidence>
<proteinExistence type="predicted"/>
<comment type="caution">
    <text evidence="2">The sequence shown here is derived from an EMBL/GenBank/DDBJ whole genome shotgun (WGS) entry which is preliminary data.</text>
</comment>
<protein>
    <submittedName>
        <fullName evidence="2">Uncharacterized protein</fullName>
    </submittedName>
</protein>
<organism evidence="2 3">
    <name type="scientific">Dryococelus australis</name>
    <dbReference type="NCBI Taxonomy" id="614101"/>
    <lineage>
        <taxon>Eukaryota</taxon>
        <taxon>Metazoa</taxon>
        <taxon>Ecdysozoa</taxon>
        <taxon>Arthropoda</taxon>
        <taxon>Hexapoda</taxon>
        <taxon>Insecta</taxon>
        <taxon>Pterygota</taxon>
        <taxon>Neoptera</taxon>
        <taxon>Polyneoptera</taxon>
        <taxon>Phasmatodea</taxon>
        <taxon>Verophasmatodea</taxon>
        <taxon>Anareolatae</taxon>
        <taxon>Phasmatidae</taxon>
        <taxon>Eurycanthinae</taxon>
        <taxon>Dryococelus</taxon>
    </lineage>
</organism>
<dbReference type="EMBL" id="JARBHB010000004">
    <property type="protein sequence ID" value="KAJ8887826.1"/>
    <property type="molecule type" value="Genomic_DNA"/>
</dbReference>
<reference evidence="2 3" key="1">
    <citation type="submission" date="2023-02" db="EMBL/GenBank/DDBJ databases">
        <title>LHISI_Scaffold_Assembly.</title>
        <authorList>
            <person name="Stuart O.P."/>
            <person name="Cleave R."/>
            <person name="Magrath M.J.L."/>
            <person name="Mikheyev A.S."/>
        </authorList>
    </citation>
    <scope>NUCLEOTIDE SEQUENCE [LARGE SCALE GENOMIC DNA]</scope>
    <source>
        <strain evidence="2">Daus_M_001</strain>
        <tissue evidence="2">Leg muscle</tissue>
    </source>
</reference>
<evidence type="ECO:0000256" key="1">
    <source>
        <dbReference type="SAM" id="MobiDB-lite"/>
    </source>
</evidence>
<evidence type="ECO:0000313" key="2">
    <source>
        <dbReference type="EMBL" id="KAJ8887826.1"/>
    </source>
</evidence>
<dbReference type="Proteomes" id="UP001159363">
    <property type="component" value="Chromosome X"/>
</dbReference>